<evidence type="ECO:0000313" key="3">
    <source>
        <dbReference type="Proteomes" id="UP000002630"/>
    </source>
</evidence>
<feature type="region of interest" description="Disordered" evidence="1">
    <location>
        <begin position="1"/>
        <end position="34"/>
    </location>
</feature>
<evidence type="ECO:0000313" key="2">
    <source>
        <dbReference type="EMBL" id="CBN79511.1"/>
    </source>
</evidence>
<name>D8LCJ8_ECTSI</name>
<gene>
    <name evidence="2" type="ORF">Esi_0011_0026</name>
</gene>
<dbReference type="EMBL" id="FN649734">
    <property type="protein sequence ID" value="CBN79511.1"/>
    <property type="molecule type" value="Genomic_DNA"/>
</dbReference>
<dbReference type="AlphaFoldDB" id="D8LCJ8"/>
<dbReference type="OMA" id="RTADYDH"/>
<dbReference type="InParanoid" id="D8LCJ8"/>
<keyword evidence="3" id="KW-1185">Reference proteome</keyword>
<evidence type="ECO:0000256" key="1">
    <source>
        <dbReference type="SAM" id="MobiDB-lite"/>
    </source>
</evidence>
<sequence>MGWRAWSRRGGAIASASRGGCFGPQEERARHGGGGTGALRHIASAYLQSDQLLGGVCGGRKAVAFAISLTREGNHLDGAAVLAASIDAACETSEFLCDLVAFLHDEIGLGTENLLRRLGFRVMRPGLPLSLDEIEDPVTRGRIAKGGCCGLAELMKLFAYTLTEYHRVVHLDTDTIVLQPLDALLDAEESLLYTADINMGSSYTPVMPVQGGFLVVRPDPEVFQDLVQIVKRTSFYPSKGWGGSMIGLFWGGVNVQGILPYYYERRAPAGVLYRSVDRSVYNNMVDRPSCQAVDISQVRSAHFTNCQKPWECLYPHPKQPLCSRLAERWFEMRTLAESALELPHKEACPTGFRSEYTPITLLAPKSSEEPHGP</sequence>
<accession>D8LCJ8</accession>
<dbReference type="eggNOG" id="ENOG502S0N3">
    <property type="taxonomic scope" value="Eukaryota"/>
</dbReference>
<dbReference type="EMBL" id="FN647789">
    <property type="protein sequence ID" value="CBN79511.1"/>
    <property type="molecule type" value="Genomic_DNA"/>
</dbReference>
<dbReference type="SUPFAM" id="SSF53448">
    <property type="entry name" value="Nucleotide-diphospho-sugar transferases"/>
    <property type="match status" value="1"/>
</dbReference>
<dbReference type="STRING" id="2880.D8LCJ8"/>
<feature type="compositionally biased region" description="Low complexity" evidence="1">
    <location>
        <begin position="1"/>
        <end position="19"/>
    </location>
</feature>
<dbReference type="Proteomes" id="UP000002630">
    <property type="component" value="Linkage Group LG09"/>
</dbReference>
<reference evidence="2 3" key="1">
    <citation type="journal article" date="2010" name="Nature">
        <title>The Ectocarpus genome and the independent evolution of multicellularity in brown algae.</title>
        <authorList>
            <person name="Cock J.M."/>
            <person name="Sterck L."/>
            <person name="Rouze P."/>
            <person name="Scornet D."/>
            <person name="Allen A.E."/>
            <person name="Amoutzias G."/>
            <person name="Anthouard V."/>
            <person name="Artiguenave F."/>
            <person name="Aury J.M."/>
            <person name="Badger J.H."/>
            <person name="Beszteri B."/>
            <person name="Billiau K."/>
            <person name="Bonnet E."/>
            <person name="Bothwell J.H."/>
            <person name="Bowler C."/>
            <person name="Boyen C."/>
            <person name="Brownlee C."/>
            <person name="Carrano C.J."/>
            <person name="Charrier B."/>
            <person name="Cho G.Y."/>
            <person name="Coelho S.M."/>
            <person name="Collen J."/>
            <person name="Corre E."/>
            <person name="Da Silva C."/>
            <person name="Delage L."/>
            <person name="Delaroque N."/>
            <person name="Dittami S.M."/>
            <person name="Doulbeau S."/>
            <person name="Elias M."/>
            <person name="Farnham G."/>
            <person name="Gachon C.M."/>
            <person name="Gschloessl B."/>
            <person name="Heesch S."/>
            <person name="Jabbari K."/>
            <person name="Jubin C."/>
            <person name="Kawai H."/>
            <person name="Kimura K."/>
            <person name="Kloareg B."/>
            <person name="Kupper F.C."/>
            <person name="Lang D."/>
            <person name="Le Bail A."/>
            <person name="Leblanc C."/>
            <person name="Lerouge P."/>
            <person name="Lohr M."/>
            <person name="Lopez P.J."/>
            <person name="Martens C."/>
            <person name="Maumus F."/>
            <person name="Michel G."/>
            <person name="Miranda-Saavedra D."/>
            <person name="Morales J."/>
            <person name="Moreau H."/>
            <person name="Motomura T."/>
            <person name="Nagasato C."/>
            <person name="Napoli C.A."/>
            <person name="Nelson D.R."/>
            <person name="Nyvall-Collen P."/>
            <person name="Peters A.F."/>
            <person name="Pommier C."/>
            <person name="Potin P."/>
            <person name="Poulain J."/>
            <person name="Quesneville H."/>
            <person name="Read B."/>
            <person name="Rensing S.A."/>
            <person name="Ritter A."/>
            <person name="Rousvoal S."/>
            <person name="Samanta M."/>
            <person name="Samson G."/>
            <person name="Schroeder D.C."/>
            <person name="Segurens B."/>
            <person name="Strittmatter M."/>
            <person name="Tonon T."/>
            <person name="Tregear J.W."/>
            <person name="Valentin K."/>
            <person name="von Dassow P."/>
            <person name="Yamagishi T."/>
            <person name="Van de Peer Y."/>
            <person name="Wincker P."/>
        </authorList>
    </citation>
    <scope>NUCLEOTIDE SEQUENCE [LARGE SCALE GENOMIC DNA]</scope>
    <source>
        <strain evidence="3">Ec32 / CCAP1310/4</strain>
    </source>
</reference>
<dbReference type="Gene3D" id="3.90.550.10">
    <property type="entry name" value="Spore Coat Polysaccharide Biosynthesis Protein SpsA, Chain A"/>
    <property type="match status" value="1"/>
</dbReference>
<proteinExistence type="predicted"/>
<dbReference type="PANTHER" id="PTHR11183">
    <property type="entry name" value="GLYCOGENIN SUBFAMILY MEMBER"/>
    <property type="match status" value="1"/>
</dbReference>
<dbReference type="InterPro" id="IPR029044">
    <property type="entry name" value="Nucleotide-diphossugar_trans"/>
</dbReference>
<protein>
    <submittedName>
        <fullName evidence="2">Uncharacterized protein</fullName>
    </submittedName>
</protein>
<dbReference type="OrthoDB" id="2014201at2759"/>
<dbReference type="InterPro" id="IPR050587">
    <property type="entry name" value="GNT1/Glycosyltrans_8"/>
</dbReference>
<organism evidence="2 3">
    <name type="scientific">Ectocarpus siliculosus</name>
    <name type="common">Brown alga</name>
    <name type="synonym">Conferva siliculosa</name>
    <dbReference type="NCBI Taxonomy" id="2880"/>
    <lineage>
        <taxon>Eukaryota</taxon>
        <taxon>Sar</taxon>
        <taxon>Stramenopiles</taxon>
        <taxon>Ochrophyta</taxon>
        <taxon>PX clade</taxon>
        <taxon>Phaeophyceae</taxon>
        <taxon>Ectocarpales</taxon>
        <taxon>Ectocarpaceae</taxon>
        <taxon>Ectocarpus</taxon>
    </lineage>
</organism>